<evidence type="ECO:0000313" key="7">
    <source>
        <dbReference type="Proteomes" id="UP000886804"/>
    </source>
</evidence>
<keyword evidence="3" id="KW-0169">Cobalamin biosynthesis</keyword>
<dbReference type="PANTHER" id="PTHR43588">
    <property type="entry name" value="COBALT-PRECORRIN-8 METHYLMUTASE"/>
    <property type="match status" value="1"/>
</dbReference>
<organism evidence="6 7">
    <name type="scientific">Candidatus Enterocloster faecavium</name>
    <dbReference type="NCBI Taxonomy" id="2838560"/>
    <lineage>
        <taxon>Bacteria</taxon>
        <taxon>Bacillati</taxon>
        <taxon>Bacillota</taxon>
        <taxon>Clostridia</taxon>
        <taxon>Lachnospirales</taxon>
        <taxon>Lachnospiraceae</taxon>
        <taxon>Enterocloster</taxon>
    </lineage>
</organism>
<evidence type="ECO:0000256" key="4">
    <source>
        <dbReference type="ARBA" id="ARBA00023235"/>
    </source>
</evidence>
<evidence type="ECO:0000259" key="5">
    <source>
        <dbReference type="Pfam" id="PF02570"/>
    </source>
</evidence>
<name>A0A9D2RMI9_9FIRM</name>
<dbReference type="InterPro" id="IPR036588">
    <property type="entry name" value="CobH/CbiC_sf"/>
</dbReference>
<comment type="caution">
    <text evidence="6">The sequence shown here is derived from an EMBL/GenBank/DDBJ whole genome shotgun (WGS) entry which is preliminary data.</text>
</comment>
<gene>
    <name evidence="6" type="ORF">H9716_13365</name>
</gene>
<dbReference type="Gene3D" id="3.40.50.10230">
    <property type="entry name" value="Cobalamin biosynthesis CobH/CbiC, precorrin-8X methylmutase"/>
    <property type="match status" value="1"/>
</dbReference>
<feature type="domain" description="Cobalamin biosynthesis precorrin-8X methylmutase CobH/CbiC" evidence="5">
    <location>
        <begin position="19"/>
        <end position="224"/>
    </location>
</feature>
<reference evidence="6" key="1">
    <citation type="journal article" date="2021" name="PeerJ">
        <title>Extensive microbial diversity within the chicken gut microbiome revealed by metagenomics and culture.</title>
        <authorList>
            <person name="Gilroy R."/>
            <person name="Ravi A."/>
            <person name="Getino M."/>
            <person name="Pursley I."/>
            <person name="Horton D.L."/>
            <person name="Alikhan N.F."/>
            <person name="Baker D."/>
            <person name="Gharbi K."/>
            <person name="Hall N."/>
            <person name="Watson M."/>
            <person name="Adriaenssens E.M."/>
            <person name="Foster-Nyarko E."/>
            <person name="Jarju S."/>
            <person name="Secka A."/>
            <person name="Antonio M."/>
            <person name="Oren A."/>
            <person name="Chaudhuri R.R."/>
            <person name="La Ragione R."/>
            <person name="Hildebrand F."/>
            <person name="Pallen M.J."/>
        </authorList>
    </citation>
    <scope>NUCLEOTIDE SEQUENCE</scope>
    <source>
        <strain evidence="6">CHK188-4685</strain>
    </source>
</reference>
<reference evidence="6" key="2">
    <citation type="submission" date="2021-04" db="EMBL/GenBank/DDBJ databases">
        <authorList>
            <person name="Gilroy R."/>
        </authorList>
    </citation>
    <scope>NUCLEOTIDE SEQUENCE</scope>
    <source>
        <strain evidence="6">CHK188-4685</strain>
    </source>
</reference>
<sequence length="226" mass="24167">MEKKSGTKHIHLDQVLPGQIEAKSFEMIGRELQEMGIELEPEKEPVVKRAIHASADFDYARNLVFSPGAVRAGLEALRKGCHIVTDTRMAWSGINKGRLSALGGEAFTFMSDEDVARAAEQAGSTRAAASMEKAAALYGAGGKLENTPCIFAVGNAPTALIRLYELVQEGKLRPALVIAMPVGFVNVVQSKELILTLEETPFIVAKGRKGGSNIAAAVCNALIYQA</sequence>
<evidence type="ECO:0000313" key="6">
    <source>
        <dbReference type="EMBL" id="HJB08828.1"/>
    </source>
</evidence>
<dbReference type="GO" id="GO:0016993">
    <property type="term" value="F:precorrin-8X methylmutase activity"/>
    <property type="evidence" value="ECO:0007669"/>
    <property type="project" value="InterPro"/>
</dbReference>
<dbReference type="Proteomes" id="UP000886804">
    <property type="component" value="Unassembled WGS sequence"/>
</dbReference>
<dbReference type="AlphaFoldDB" id="A0A9D2RMI9"/>
<dbReference type="InterPro" id="IPR003722">
    <property type="entry name" value="Cbl_synth_CobH/CbiC"/>
</dbReference>
<evidence type="ECO:0000256" key="1">
    <source>
        <dbReference type="ARBA" id="ARBA00004953"/>
    </source>
</evidence>
<evidence type="ECO:0000256" key="3">
    <source>
        <dbReference type="ARBA" id="ARBA00022573"/>
    </source>
</evidence>
<keyword evidence="4" id="KW-0413">Isomerase</keyword>
<proteinExistence type="inferred from homology"/>
<dbReference type="SUPFAM" id="SSF63965">
    <property type="entry name" value="Precorrin-8X methylmutase CbiC/CobH"/>
    <property type="match status" value="1"/>
</dbReference>
<dbReference type="GO" id="GO:0009236">
    <property type="term" value="P:cobalamin biosynthetic process"/>
    <property type="evidence" value="ECO:0007669"/>
    <property type="project" value="UniProtKB-KW"/>
</dbReference>
<protein>
    <submittedName>
        <fullName evidence="6">Precorrin-8X methylmutase</fullName>
    </submittedName>
</protein>
<dbReference type="EMBL" id="DWYS01000163">
    <property type="protein sequence ID" value="HJB08828.1"/>
    <property type="molecule type" value="Genomic_DNA"/>
</dbReference>
<comment type="pathway">
    <text evidence="1">Cofactor biosynthesis; adenosylcobalamin biosynthesis.</text>
</comment>
<comment type="similarity">
    <text evidence="2">Belongs to the CobH/CbiC family.</text>
</comment>
<accession>A0A9D2RMI9</accession>
<evidence type="ECO:0000256" key="2">
    <source>
        <dbReference type="ARBA" id="ARBA00009774"/>
    </source>
</evidence>
<dbReference type="Pfam" id="PF02570">
    <property type="entry name" value="CbiC"/>
    <property type="match status" value="1"/>
</dbReference>
<dbReference type="PANTHER" id="PTHR43588:SF1">
    <property type="entry name" value="COBALT-PRECORRIN-8 METHYLMUTASE"/>
    <property type="match status" value="1"/>
</dbReference>